<protein>
    <submittedName>
        <fullName evidence="3">Stage II sporulation E family protein</fullName>
    </submittedName>
</protein>
<dbReference type="InterPro" id="IPR036457">
    <property type="entry name" value="PPM-type-like_dom_sf"/>
</dbReference>
<dbReference type="EMBL" id="CP000698">
    <property type="protein sequence ID" value="ABQ27508.1"/>
    <property type="molecule type" value="Genomic_DNA"/>
</dbReference>
<dbReference type="PANTHER" id="PTHR43156:SF2">
    <property type="entry name" value="STAGE II SPORULATION PROTEIN E"/>
    <property type="match status" value="1"/>
</dbReference>
<evidence type="ECO:0000259" key="2">
    <source>
        <dbReference type="SMART" id="SM00331"/>
    </source>
</evidence>
<dbReference type="RefSeq" id="WP_011940169.1">
    <property type="nucleotide sequence ID" value="NC_009483.1"/>
</dbReference>
<gene>
    <name evidence="3" type="ordered locus">Gura_3351</name>
</gene>
<dbReference type="GO" id="GO:0016791">
    <property type="term" value="F:phosphatase activity"/>
    <property type="evidence" value="ECO:0007669"/>
    <property type="project" value="TreeGrafter"/>
</dbReference>
<dbReference type="Pfam" id="PF07228">
    <property type="entry name" value="SpoIIE"/>
    <property type="match status" value="1"/>
</dbReference>
<dbReference type="InterPro" id="IPR052016">
    <property type="entry name" value="Bact_Sigma-Reg"/>
</dbReference>
<dbReference type="AlphaFoldDB" id="A5G6U0"/>
<dbReference type="PANTHER" id="PTHR43156">
    <property type="entry name" value="STAGE II SPORULATION PROTEIN E-RELATED"/>
    <property type="match status" value="1"/>
</dbReference>
<dbReference type="SUPFAM" id="SSF81606">
    <property type="entry name" value="PP2C-like"/>
    <property type="match status" value="1"/>
</dbReference>
<evidence type="ECO:0000313" key="3">
    <source>
        <dbReference type="EMBL" id="ABQ27508.1"/>
    </source>
</evidence>
<sequence>MATNDDMTRGASNMRPVLGNNKGAANGIIDAPELDLAEKVQQLLLPKSSPVCTWCCIGIKNRMAAGLGGDYFDFITMPDECQSLFIGDVTGHGLHASVVMSLIYGYIHRATLGTCAPLELMQQVNTFLVDFARRSQTIDQYFSSSLFYGIINPGTLNMHYVNAGHVPALVLRNGIVHELHSTGPPVGFFEAAEMHLQSFSFTKGDRLLFYTDGIIEATNASGEQFGLDRLKRFLQATSDADYMEFLERLFGTLIDFGISDPPQDDCTAIVIDLHGLLS</sequence>
<feature type="domain" description="PPM-type phosphatase" evidence="2">
    <location>
        <begin position="52"/>
        <end position="273"/>
    </location>
</feature>
<dbReference type="Gene3D" id="3.60.40.10">
    <property type="entry name" value="PPM-type phosphatase domain"/>
    <property type="match status" value="1"/>
</dbReference>
<evidence type="ECO:0000256" key="1">
    <source>
        <dbReference type="ARBA" id="ARBA00022801"/>
    </source>
</evidence>
<organism evidence="3 4">
    <name type="scientific">Geotalea uraniireducens (strain Rf4)</name>
    <name type="common">Geobacter uraniireducens</name>
    <dbReference type="NCBI Taxonomy" id="351605"/>
    <lineage>
        <taxon>Bacteria</taxon>
        <taxon>Pseudomonadati</taxon>
        <taxon>Thermodesulfobacteriota</taxon>
        <taxon>Desulfuromonadia</taxon>
        <taxon>Geobacterales</taxon>
        <taxon>Geobacteraceae</taxon>
        <taxon>Geotalea</taxon>
    </lineage>
</organism>
<keyword evidence="1" id="KW-0378">Hydrolase</keyword>
<reference evidence="3 4" key="1">
    <citation type="submission" date="2007-05" db="EMBL/GenBank/DDBJ databases">
        <title>Complete sequence of Geobacter uraniireducens Rf4.</title>
        <authorList>
            <consortium name="US DOE Joint Genome Institute"/>
            <person name="Copeland A."/>
            <person name="Lucas S."/>
            <person name="Lapidus A."/>
            <person name="Barry K."/>
            <person name="Detter J.C."/>
            <person name="Glavina del Rio T."/>
            <person name="Hammon N."/>
            <person name="Israni S."/>
            <person name="Dalin E."/>
            <person name="Tice H."/>
            <person name="Pitluck S."/>
            <person name="Chertkov O."/>
            <person name="Brettin T."/>
            <person name="Bruce D."/>
            <person name="Han C."/>
            <person name="Schmutz J."/>
            <person name="Larimer F."/>
            <person name="Land M."/>
            <person name="Hauser L."/>
            <person name="Kyrpides N."/>
            <person name="Mikhailova N."/>
            <person name="Shelobolina E."/>
            <person name="Aklujkar M."/>
            <person name="Lovley D."/>
            <person name="Richardson P."/>
        </authorList>
    </citation>
    <scope>NUCLEOTIDE SEQUENCE [LARGE SCALE GENOMIC DNA]</scope>
    <source>
        <strain evidence="3 4">Rf4</strain>
    </source>
</reference>
<dbReference type="STRING" id="351605.Gura_3351"/>
<dbReference type="KEGG" id="gur:Gura_3351"/>
<keyword evidence="4" id="KW-1185">Reference proteome</keyword>
<accession>A5G6U0</accession>
<dbReference type="HOGENOM" id="CLU_000445_43_1_7"/>
<dbReference type="InterPro" id="IPR001932">
    <property type="entry name" value="PPM-type_phosphatase-like_dom"/>
</dbReference>
<proteinExistence type="predicted"/>
<dbReference type="SMART" id="SM00331">
    <property type="entry name" value="PP2C_SIG"/>
    <property type="match status" value="1"/>
</dbReference>
<name>A5G6U0_GEOUR</name>
<evidence type="ECO:0000313" key="4">
    <source>
        <dbReference type="Proteomes" id="UP000006695"/>
    </source>
</evidence>
<dbReference type="Proteomes" id="UP000006695">
    <property type="component" value="Chromosome"/>
</dbReference>